<reference evidence="2 3" key="3">
    <citation type="journal article" date="2019" name="Int. J. Syst. Evol. Microbiol.">
        <title>Anaerobacillus isosaccharinicus sp. nov., an alkaliphilic bacterium which degrades isosaccharinic acid.</title>
        <authorList>
            <person name="Bassil N.M."/>
            <person name="Lloyd J.R."/>
        </authorList>
    </citation>
    <scope>NUCLEOTIDE SEQUENCE [LARGE SCALE GENOMIC DNA]</scope>
    <source>
        <strain evidence="2 3">NB2006</strain>
    </source>
</reference>
<reference evidence="2 3" key="2">
    <citation type="journal article" date="2017" name="Genome Announc.">
        <title>Draft Genome Sequences of Four Alkaliphilic Bacteria Belonging to the Anaerobacillus Genus.</title>
        <authorList>
            <person name="Bassil N.M."/>
            <person name="Lloyd J.R."/>
        </authorList>
    </citation>
    <scope>NUCLEOTIDE SEQUENCE [LARGE SCALE GENOMIC DNA]</scope>
    <source>
        <strain evidence="2 3">NB2006</strain>
    </source>
</reference>
<dbReference type="Proteomes" id="UP000180175">
    <property type="component" value="Chromosome"/>
</dbReference>
<proteinExistence type="predicted"/>
<protein>
    <submittedName>
        <fullName evidence="1">Uncharacterized protein</fullName>
    </submittedName>
</protein>
<evidence type="ECO:0000313" key="1">
    <source>
        <dbReference type="EMBL" id="OIJ13384.1"/>
    </source>
</evidence>
<dbReference type="KEGG" id="aia:AWH56_002295"/>
<reference evidence="1 3" key="1">
    <citation type="submission" date="2016-10" db="EMBL/GenBank/DDBJ databases">
        <title>Draft genome sequences of four alkaliphilic bacteria belonging to the Anaerobacillus genus.</title>
        <authorList>
            <person name="Bassil N.M."/>
            <person name="Lloyd J.R."/>
        </authorList>
    </citation>
    <scope>NUCLEOTIDE SEQUENCE [LARGE SCALE GENOMIC DNA]</scope>
    <source>
        <strain evidence="1 3">NB2006</strain>
    </source>
</reference>
<dbReference type="RefSeq" id="WP_071317639.1">
    <property type="nucleotide sequence ID" value="NZ_CP063356.2"/>
</dbReference>
<keyword evidence="3" id="KW-1185">Reference proteome</keyword>
<dbReference type="AlphaFoldDB" id="A0A1S2LM19"/>
<name>A0A1S2LM19_9BACI</name>
<reference evidence="2" key="4">
    <citation type="submission" date="2020-10" db="EMBL/GenBank/DDBJ databases">
        <authorList>
            <person name="Bassil N.M."/>
            <person name="Lloyd J.R."/>
        </authorList>
    </citation>
    <scope>NUCLEOTIDE SEQUENCE</scope>
    <source>
        <strain evidence="2">NB2006</strain>
    </source>
</reference>
<organism evidence="1 3">
    <name type="scientific">Anaerobacillus isosaccharinicus</name>
    <dbReference type="NCBI Taxonomy" id="1532552"/>
    <lineage>
        <taxon>Bacteria</taxon>
        <taxon>Bacillati</taxon>
        <taxon>Bacillota</taxon>
        <taxon>Bacilli</taxon>
        <taxon>Bacillales</taxon>
        <taxon>Bacillaceae</taxon>
        <taxon>Anaerobacillus</taxon>
    </lineage>
</organism>
<dbReference type="EMBL" id="LQXD01000124">
    <property type="protein sequence ID" value="OIJ13384.1"/>
    <property type="molecule type" value="Genomic_DNA"/>
</dbReference>
<dbReference type="OrthoDB" id="2973423at2"/>
<accession>A0A1S2LM19</accession>
<evidence type="ECO:0000313" key="3">
    <source>
        <dbReference type="Proteomes" id="UP000180175"/>
    </source>
</evidence>
<dbReference type="EMBL" id="CP063356">
    <property type="protein sequence ID" value="QOY36532.1"/>
    <property type="molecule type" value="Genomic_DNA"/>
</dbReference>
<gene>
    <name evidence="2" type="ORF">AWH56_002295</name>
    <name evidence="1" type="ORF">AWH56_13860</name>
</gene>
<sequence>MNIIEQTFYDINLDDGDELGKEILEIIGDEKKQNKKYQVIVHQVVQVDPKTYTVIINIIEK</sequence>
<evidence type="ECO:0000313" key="2">
    <source>
        <dbReference type="EMBL" id="QOY36532.1"/>
    </source>
</evidence>